<proteinExistence type="predicted"/>
<protein>
    <submittedName>
        <fullName evidence="1">Uncharacterized protein</fullName>
    </submittedName>
</protein>
<evidence type="ECO:0000313" key="2">
    <source>
        <dbReference type="Proteomes" id="UP000195859"/>
    </source>
</evidence>
<dbReference type="Proteomes" id="UP000195859">
    <property type="component" value="Unassembled WGS sequence"/>
</dbReference>
<dbReference type="GeneID" id="78204026"/>
<reference evidence="2" key="1">
    <citation type="submission" date="2017-04" db="EMBL/GenBank/DDBJ databases">
        <title>Function of individual gut microbiota members based on whole genome sequencing of pure cultures obtained from chicken caecum.</title>
        <authorList>
            <person name="Medvecky M."/>
            <person name="Cejkova D."/>
            <person name="Polansky O."/>
            <person name="Karasova D."/>
            <person name="Kubasova T."/>
            <person name="Cizek A."/>
            <person name="Rychlik I."/>
        </authorList>
    </citation>
    <scope>NUCLEOTIDE SEQUENCE [LARGE SCALE GENOMIC DNA]</scope>
    <source>
        <strain evidence="2">An101</strain>
    </source>
</reference>
<gene>
    <name evidence="1" type="ORF">B5E44_09985</name>
</gene>
<comment type="caution">
    <text evidence="1">The sequence shown here is derived from an EMBL/GenBank/DDBJ whole genome shotgun (WGS) entry which is preliminary data.</text>
</comment>
<sequence>MHFFETLVIAREHSRFQKLLKSGLRARDVVPVKILSEKKERLALLCEDKKQVFAVICVSDTKTDFASIFTLLGSYLQASEGLIFDKCSDWVELSGAYEGLRAPVIIAKNVTKKVPTSC</sequence>
<accession>A0A1Y4TQA9</accession>
<name>A0A1Y4TQA9_9LACO</name>
<organism evidence="1 2">
    <name type="scientific">Lactobacillus gallinarum</name>
    <dbReference type="NCBI Taxonomy" id="52242"/>
    <lineage>
        <taxon>Bacteria</taxon>
        <taxon>Bacillati</taxon>
        <taxon>Bacillota</taxon>
        <taxon>Bacilli</taxon>
        <taxon>Lactobacillales</taxon>
        <taxon>Lactobacillaceae</taxon>
        <taxon>Lactobacillus</taxon>
    </lineage>
</organism>
<dbReference type="RefSeq" id="WP_087236524.1">
    <property type="nucleotide sequence ID" value="NZ_NFKZ01000051.1"/>
</dbReference>
<dbReference type="AlphaFoldDB" id="A0A1Y4TQA9"/>
<dbReference type="EMBL" id="NFLZ01000046">
    <property type="protein sequence ID" value="OUQ74350.1"/>
    <property type="molecule type" value="Genomic_DNA"/>
</dbReference>
<evidence type="ECO:0000313" key="1">
    <source>
        <dbReference type="EMBL" id="OUQ74350.1"/>
    </source>
</evidence>